<dbReference type="RefSeq" id="WP_039608777.1">
    <property type="nucleotide sequence ID" value="NZ_JWIC01000004.1"/>
</dbReference>
<name>A0A0C1MUF8_9GAMM</name>
<proteinExistence type="predicted"/>
<evidence type="ECO:0000313" key="2">
    <source>
        <dbReference type="Proteomes" id="UP000031327"/>
    </source>
</evidence>
<reference evidence="1 2" key="1">
    <citation type="submission" date="2014-12" db="EMBL/GenBank/DDBJ databases">
        <title>Draft Genome Sequence of Pseudoalteromonas luteoviolacea HI1.</title>
        <authorList>
            <person name="Asahina A.Y."/>
            <person name="Hadfield M.G."/>
        </authorList>
    </citation>
    <scope>NUCLEOTIDE SEQUENCE [LARGE SCALE GENOMIC DNA]</scope>
    <source>
        <strain evidence="1 2">HI1</strain>
    </source>
</reference>
<organism evidence="1 2">
    <name type="scientific">Pseudoalteromonas luteoviolacea</name>
    <dbReference type="NCBI Taxonomy" id="43657"/>
    <lineage>
        <taxon>Bacteria</taxon>
        <taxon>Pseudomonadati</taxon>
        <taxon>Pseudomonadota</taxon>
        <taxon>Gammaproteobacteria</taxon>
        <taxon>Alteromonadales</taxon>
        <taxon>Pseudoalteromonadaceae</taxon>
        <taxon>Pseudoalteromonas</taxon>
    </lineage>
</organism>
<dbReference type="OrthoDB" id="6313678at2"/>
<sequence length="461" mass="50531">MKKINLNNAFVTSAVLMMLSGCGSSDDNQVVVSPVVPVPELGSVTLNAVFGGCATADSKTDIEIIFHDENGGVVATANPDENGAYQGDIPENAKHISVVDTIAREDSRMLRKIYTHMHISGDVNLGTMVFDSPQECSAITAIPCHSYFVDVRDAELTYPDYKILTKGLDSTFLNYAYTKPLVDSLHDAHLCRDEKLIPFLAVSGDKEIAKLARVEPNTDANTGMFQLLAEDFSYDGLAVTAPELDEGADIVIASYIQGKQEGDSYKLLFNMPAMTANVIFPDLADYSQYSVKVSDDTDLDIFQLIRTSSSKSAISSEGEVNFTELVELDNGLGQALLSSHDSSSFNFSYDFSVLDDRLKLADWQFVFSSSEGVSYQWHITGDTEGSIPEFQFGNAFTLGSVELNGLSSFQISLSGYPKGPTALNEYRTFLATQDKDDFSKAENQSYIQFDYKFINKSGRID</sequence>
<gene>
    <name evidence="1" type="ORF">JF50_07475</name>
</gene>
<accession>A0A0C1MUF8</accession>
<dbReference type="AlphaFoldDB" id="A0A0C1MUF8"/>
<evidence type="ECO:0000313" key="1">
    <source>
        <dbReference type="EMBL" id="KID58488.1"/>
    </source>
</evidence>
<comment type="caution">
    <text evidence="1">The sequence shown here is derived from an EMBL/GenBank/DDBJ whole genome shotgun (WGS) entry which is preliminary data.</text>
</comment>
<dbReference type="Proteomes" id="UP000031327">
    <property type="component" value="Unassembled WGS sequence"/>
</dbReference>
<protein>
    <recommendedName>
        <fullName evidence="3">Lipoprotein</fullName>
    </recommendedName>
</protein>
<evidence type="ECO:0008006" key="3">
    <source>
        <dbReference type="Google" id="ProtNLM"/>
    </source>
</evidence>
<dbReference type="EMBL" id="JWIC01000004">
    <property type="protein sequence ID" value="KID58488.1"/>
    <property type="molecule type" value="Genomic_DNA"/>
</dbReference>
<dbReference type="PROSITE" id="PS51257">
    <property type="entry name" value="PROKAR_LIPOPROTEIN"/>
    <property type="match status" value="1"/>
</dbReference>